<feature type="zinc finger region" description="TAZ-type" evidence="46">
    <location>
        <begin position="336"/>
        <end position="422"/>
    </location>
</feature>
<dbReference type="Gene3D" id="3.40.190.10">
    <property type="entry name" value="Periplasmic binding protein-like II"/>
    <property type="match status" value="1"/>
</dbReference>
<feature type="binding site" evidence="42">
    <location>
        <position position="2701"/>
    </location>
    <ligand>
        <name>L-glutamate</name>
        <dbReference type="ChEBI" id="CHEBI:29985"/>
    </ligand>
</feature>
<dbReference type="CDD" id="cd15646">
    <property type="entry name" value="PHD_p300"/>
    <property type="match status" value="1"/>
</dbReference>
<dbReference type="InterPro" id="IPR043145">
    <property type="entry name" value="Znf_ZZ_sf"/>
</dbReference>
<evidence type="ECO:0000256" key="32">
    <source>
        <dbReference type="ARBA" id="ARBA00023242"/>
    </source>
</evidence>
<feature type="compositionally biased region" description="Polar residues" evidence="48">
    <location>
        <begin position="760"/>
        <end position="780"/>
    </location>
</feature>
<evidence type="ECO:0000256" key="15">
    <source>
        <dbReference type="ARBA" id="ARBA00022771"/>
    </source>
</evidence>
<dbReference type="InterPro" id="IPR010303">
    <property type="entry name" value="RING_CBP-p300"/>
</dbReference>
<dbReference type="InterPro" id="IPR038547">
    <property type="entry name" value="RING_CBP-p300_sf"/>
</dbReference>
<keyword evidence="9" id="KW-0597">Phosphoprotein</keyword>
<feature type="region of interest" description="Disordered" evidence="48">
    <location>
        <begin position="660"/>
        <end position="716"/>
    </location>
</feature>
<evidence type="ECO:0000256" key="30">
    <source>
        <dbReference type="ARBA" id="ARBA00023170"/>
    </source>
</evidence>
<feature type="site" description="Crucial to convey clamshell closure to channel opening" evidence="43">
    <location>
        <position position="2857"/>
    </location>
</feature>
<evidence type="ECO:0000256" key="9">
    <source>
        <dbReference type="ARBA" id="ARBA00022553"/>
    </source>
</evidence>
<keyword evidence="31" id="KW-0325">Glycoprotein</keyword>
<feature type="binding site" evidence="42">
    <location>
        <position position="2929"/>
    </location>
    <ligand>
        <name>L-glutamate</name>
        <dbReference type="ChEBI" id="CHEBI:29985"/>
    </ligand>
</feature>
<feature type="binding site" evidence="42">
    <location>
        <position position="2879"/>
    </location>
    <ligand>
        <name>L-glutamate</name>
        <dbReference type="ChEBI" id="CHEBI:29985"/>
    </ligand>
</feature>
<evidence type="ECO:0000256" key="5">
    <source>
        <dbReference type="ARBA" id="ARBA00022475"/>
    </source>
</evidence>
<dbReference type="SUPFAM" id="SSF57933">
    <property type="entry name" value="TAZ domain"/>
    <property type="match status" value="2"/>
</dbReference>
<feature type="compositionally biased region" description="Pro residues" evidence="48">
    <location>
        <begin position="2065"/>
        <end position="2084"/>
    </location>
</feature>
<dbReference type="PROSITE" id="PS50134">
    <property type="entry name" value="ZF_TAZ"/>
    <property type="match status" value="2"/>
</dbReference>
<keyword evidence="5" id="KW-1003">Cell membrane</keyword>
<evidence type="ECO:0000256" key="25">
    <source>
        <dbReference type="ARBA" id="ARBA00023136"/>
    </source>
</evidence>
<dbReference type="InterPro" id="IPR000197">
    <property type="entry name" value="Znf_TAZ"/>
</dbReference>
<dbReference type="InterPro" id="IPR056484">
    <property type="entry name" value="PHD_P300"/>
</dbReference>
<dbReference type="Pfam" id="PF02172">
    <property type="entry name" value="KIX"/>
    <property type="match status" value="1"/>
</dbReference>
<dbReference type="SMART" id="SM00551">
    <property type="entry name" value="ZnF_TAZ"/>
    <property type="match status" value="2"/>
</dbReference>
<dbReference type="Pfam" id="PF00060">
    <property type="entry name" value="Lig_chan"/>
    <property type="match status" value="1"/>
</dbReference>
<dbReference type="Pfam" id="PF00569">
    <property type="entry name" value="ZZ"/>
    <property type="match status" value="1"/>
</dbReference>
<feature type="binding site" evidence="42">
    <location>
        <position position="2708"/>
    </location>
    <ligand>
        <name>L-glutamate</name>
        <dbReference type="ChEBI" id="CHEBI:29985"/>
    </ligand>
</feature>
<dbReference type="EMBL" id="HADW01010133">
    <property type="protein sequence ID" value="SBP11533.1"/>
    <property type="molecule type" value="Transcribed_RNA"/>
</dbReference>
<name>A0A1A7X0P7_9TELE</name>
<dbReference type="PROSITE" id="PS50952">
    <property type="entry name" value="KIX"/>
    <property type="match status" value="1"/>
</dbReference>
<feature type="compositionally biased region" description="Polar residues" evidence="48">
    <location>
        <begin position="1997"/>
        <end position="2026"/>
    </location>
</feature>
<dbReference type="SUPFAM" id="SSF57850">
    <property type="entry name" value="RING/U-box"/>
    <property type="match status" value="1"/>
</dbReference>
<evidence type="ECO:0000256" key="7">
    <source>
        <dbReference type="ARBA" id="ARBA00022490"/>
    </source>
</evidence>
<evidence type="ECO:0000256" key="40">
    <source>
        <dbReference type="ARBA" id="ARBA00047411"/>
    </source>
</evidence>
<feature type="compositionally biased region" description="Low complexity" evidence="48">
    <location>
        <begin position="1062"/>
        <end position="1073"/>
    </location>
</feature>
<gene>
    <name evidence="55" type="primary">EP300B</name>
</gene>
<evidence type="ECO:0000259" key="50">
    <source>
        <dbReference type="PROSITE" id="PS50014"/>
    </source>
</evidence>
<dbReference type="SMART" id="SM00079">
    <property type="entry name" value="PBPe"/>
    <property type="match status" value="1"/>
</dbReference>
<feature type="region of interest" description="Disordered" evidence="48">
    <location>
        <begin position="1997"/>
        <end position="2084"/>
    </location>
</feature>
<organism evidence="55">
    <name type="scientific">Iconisemion striatum</name>
    <dbReference type="NCBI Taxonomy" id="60296"/>
    <lineage>
        <taxon>Eukaryota</taxon>
        <taxon>Metazoa</taxon>
        <taxon>Chordata</taxon>
        <taxon>Craniata</taxon>
        <taxon>Vertebrata</taxon>
        <taxon>Euteleostomi</taxon>
        <taxon>Actinopterygii</taxon>
        <taxon>Neopterygii</taxon>
        <taxon>Teleostei</taxon>
        <taxon>Neoteleostei</taxon>
        <taxon>Acanthomorphata</taxon>
        <taxon>Ovalentaria</taxon>
        <taxon>Atherinomorphae</taxon>
        <taxon>Cyprinodontiformes</taxon>
        <taxon>Nothobranchiidae</taxon>
        <taxon>Iconisemion</taxon>
    </lineage>
</organism>
<feature type="transmembrane region" description="Helical" evidence="49">
    <location>
        <begin position="2744"/>
        <end position="2766"/>
    </location>
</feature>
<dbReference type="InterPro" id="IPR035898">
    <property type="entry name" value="TAZ_dom_sf"/>
</dbReference>
<dbReference type="InterPro" id="IPR019594">
    <property type="entry name" value="Glu/Gly-bd"/>
</dbReference>
<dbReference type="GO" id="GO:0045211">
    <property type="term" value="C:postsynaptic membrane"/>
    <property type="evidence" value="ECO:0007669"/>
    <property type="project" value="UniProtKB-SubCell"/>
</dbReference>
<evidence type="ECO:0000256" key="38">
    <source>
        <dbReference type="ARBA" id="ARBA00034104"/>
    </source>
</evidence>
<dbReference type="InterPro" id="IPR028082">
    <property type="entry name" value="Peripla_BP_I"/>
</dbReference>
<keyword evidence="15 47" id="KW-0863">Zinc-finger</keyword>
<keyword evidence="6" id="KW-0488">Methylation</keyword>
<feature type="compositionally biased region" description="Pro residues" evidence="48">
    <location>
        <begin position="1936"/>
        <end position="1950"/>
    </location>
</feature>
<dbReference type="FunFam" id="2.10.110.40:FF:000001">
    <property type="entry name" value="E1A binding protein p300"/>
    <property type="match status" value="1"/>
</dbReference>
<keyword evidence="19" id="KW-0007">Acetylation</keyword>
<feature type="binding site" evidence="42">
    <location>
        <position position="2703"/>
    </location>
    <ligand>
        <name>L-glutamate</name>
        <dbReference type="ChEBI" id="CHEBI:29985"/>
    </ligand>
</feature>
<dbReference type="FunFam" id="1.10.246.20:FF:000001">
    <property type="entry name" value="E1A binding protein p300"/>
    <property type="match status" value="1"/>
</dbReference>
<feature type="compositionally biased region" description="Polar residues" evidence="48">
    <location>
        <begin position="960"/>
        <end position="1005"/>
    </location>
</feature>
<evidence type="ECO:0000256" key="49">
    <source>
        <dbReference type="SAM" id="Phobius"/>
    </source>
</evidence>
<dbReference type="Gene3D" id="3.40.50.2300">
    <property type="match status" value="2"/>
</dbReference>
<evidence type="ECO:0000256" key="13">
    <source>
        <dbReference type="ARBA" id="ARBA00022729"/>
    </source>
</evidence>
<feature type="region of interest" description="Disordered" evidence="48">
    <location>
        <begin position="62"/>
        <end position="83"/>
    </location>
</feature>
<dbReference type="PROSITE" id="PS50014">
    <property type="entry name" value="BROMODOMAIN_2"/>
    <property type="match status" value="1"/>
</dbReference>
<feature type="disulfide bond" evidence="44">
    <location>
        <begin position="2284"/>
        <end position="2533"/>
    </location>
</feature>
<evidence type="ECO:0000256" key="24">
    <source>
        <dbReference type="ARBA" id="ARBA00023117"/>
    </source>
</evidence>
<dbReference type="SMART" id="SM01250">
    <property type="entry name" value="KAT11"/>
    <property type="match status" value="1"/>
</dbReference>
<evidence type="ECO:0000256" key="16">
    <source>
        <dbReference type="ARBA" id="ARBA00022833"/>
    </source>
</evidence>
<dbReference type="GO" id="GO:0008270">
    <property type="term" value="F:zinc ion binding"/>
    <property type="evidence" value="ECO:0007669"/>
    <property type="project" value="UniProtKB-KW"/>
</dbReference>
<dbReference type="GO" id="GO:0048511">
    <property type="term" value="P:rhythmic process"/>
    <property type="evidence" value="ECO:0007669"/>
    <property type="project" value="UniProtKB-KW"/>
</dbReference>
<dbReference type="SMART" id="SM00918">
    <property type="entry name" value="Lig_chan-Glu_bd"/>
    <property type="match status" value="1"/>
</dbReference>
<evidence type="ECO:0000256" key="4">
    <source>
        <dbReference type="ARBA" id="ARBA00022448"/>
    </source>
</evidence>
<dbReference type="Pfam" id="PF00439">
    <property type="entry name" value="Bromodomain"/>
    <property type="match status" value="1"/>
</dbReference>
<feature type="compositionally biased region" description="Basic residues" evidence="48">
    <location>
        <begin position="1610"/>
        <end position="1620"/>
    </location>
</feature>
<evidence type="ECO:0000256" key="8">
    <source>
        <dbReference type="ARBA" id="ARBA00022499"/>
    </source>
</evidence>
<evidence type="ECO:0000256" key="18">
    <source>
        <dbReference type="ARBA" id="ARBA00022989"/>
    </source>
</evidence>
<keyword evidence="26" id="KW-0564">Palmitate</keyword>
<dbReference type="Pfam" id="PF10613">
    <property type="entry name" value="Lig_chan-Glu_bd"/>
    <property type="match status" value="1"/>
</dbReference>
<dbReference type="SUPFAM" id="SSF47370">
    <property type="entry name" value="Bromodomain"/>
    <property type="match status" value="1"/>
</dbReference>
<dbReference type="InterPro" id="IPR018359">
    <property type="entry name" value="Bromodomain_CS"/>
</dbReference>
<evidence type="ECO:0000256" key="3">
    <source>
        <dbReference type="ARBA" id="ARBA00013184"/>
    </source>
</evidence>
<dbReference type="GO" id="GO:0003713">
    <property type="term" value="F:transcription coactivator activity"/>
    <property type="evidence" value="ECO:0007669"/>
    <property type="project" value="TreeGrafter"/>
</dbReference>
<protein>
    <recommendedName>
        <fullName evidence="3">histone acetyltransferase</fullName>
        <ecNumber evidence="3">2.3.1.48</ecNumber>
    </recommendedName>
</protein>
<feature type="compositionally biased region" description="Polar residues" evidence="48">
    <location>
        <begin position="831"/>
        <end position="867"/>
    </location>
</feature>
<dbReference type="InterPro" id="IPR031162">
    <property type="entry name" value="CBP_P300_HAT"/>
</dbReference>
<evidence type="ECO:0000256" key="34">
    <source>
        <dbReference type="ARBA" id="ARBA00023286"/>
    </source>
</evidence>
<keyword evidence="7" id="KW-0963">Cytoplasm</keyword>
<evidence type="ECO:0000256" key="14">
    <source>
        <dbReference type="ARBA" id="ARBA00022737"/>
    </source>
</evidence>
<keyword evidence="8" id="KW-1017">Isopeptide bond</keyword>
<feature type="compositionally biased region" description="Basic and acidic residues" evidence="48">
    <location>
        <begin position="1581"/>
        <end position="1593"/>
    </location>
</feature>
<evidence type="ECO:0000256" key="46">
    <source>
        <dbReference type="PROSITE-ProRule" id="PRU00203"/>
    </source>
</evidence>
<feature type="compositionally biased region" description="Basic and acidic residues" evidence="48">
    <location>
        <begin position="1036"/>
        <end position="1060"/>
    </location>
</feature>
<dbReference type="GO" id="GO:0031490">
    <property type="term" value="F:chromatin DNA binding"/>
    <property type="evidence" value="ECO:0007669"/>
    <property type="project" value="TreeGrafter"/>
</dbReference>
<feature type="domain" description="CBP/p300-type HAT" evidence="54">
    <location>
        <begin position="1348"/>
        <end position="1725"/>
    </location>
</feature>
<dbReference type="SMART" id="SM00291">
    <property type="entry name" value="ZnF_ZZ"/>
    <property type="match status" value="1"/>
</dbReference>
<feature type="compositionally biased region" description="Polar residues" evidence="48">
    <location>
        <begin position="505"/>
        <end position="519"/>
    </location>
</feature>
<reference evidence="55" key="2">
    <citation type="submission" date="2016-06" db="EMBL/GenBank/DDBJ databases">
        <title>The genome of a short-lived fish provides insights into sex chromosome evolution and the genetic control of aging.</title>
        <authorList>
            <person name="Reichwald K."/>
            <person name="Felder M."/>
            <person name="Petzold A."/>
            <person name="Koch P."/>
            <person name="Groth M."/>
            <person name="Platzer M."/>
        </authorList>
    </citation>
    <scope>NUCLEOTIDE SEQUENCE</scope>
    <source>
        <tissue evidence="55">Brain</tissue>
    </source>
</reference>
<dbReference type="FunFam" id="1.20.1020.10:FF:000002">
    <property type="entry name" value="E1A binding protein p300"/>
    <property type="match status" value="1"/>
</dbReference>
<dbReference type="Gene3D" id="3.30.60.90">
    <property type="match status" value="1"/>
</dbReference>
<evidence type="ECO:0000259" key="51">
    <source>
        <dbReference type="PROSITE" id="PS50134"/>
    </source>
</evidence>
<keyword evidence="18 49" id="KW-1133">Transmembrane helix</keyword>
<dbReference type="PROSITE" id="PS51727">
    <property type="entry name" value="CBP_P300_HAT"/>
    <property type="match status" value="1"/>
</dbReference>
<dbReference type="InterPro" id="IPR011011">
    <property type="entry name" value="Znf_FYVE_PHD"/>
</dbReference>
<feature type="compositionally biased region" description="Polar residues" evidence="48">
    <location>
        <begin position="923"/>
        <end position="932"/>
    </location>
</feature>
<feature type="compositionally biased region" description="Low complexity" evidence="48">
    <location>
        <begin position="683"/>
        <end position="692"/>
    </location>
</feature>
<keyword evidence="22" id="KW-0406">Ion transport</keyword>
<dbReference type="FunFam" id="1.20.920.10:FF:000001">
    <property type="entry name" value="Histone acetyltransferase p300"/>
    <property type="match status" value="1"/>
</dbReference>
<evidence type="ECO:0000256" key="2">
    <source>
        <dbReference type="ARBA" id="ARBA00004496"/>
    </source>
</evidence>
<feature type="compositionally biased region" description="Pro residues" evidence="48">
    <location>
        <begin position="886"/>
        <end position="900"/>
    </location>
</feature>
<keyword evidence="30" id="KW-0675">Receptor</keyword>
<dbReference type="FunFam" id="3.30.60.90:FF:000003">
    <property type="entry name" value="E1A binding protein p300"/>
    <property type="match status" value="1"/>
</dbReference>
<dbReference type="PRINTS" id="PR00177">
    <property type="entry name" value="NMDARECEPTOR"/>
</dbReference>
<keyword evidence="12 46" id="KW-0479">Metal-binding</keyword>
<keyword evidence="32" id="KW-0539">Nucleus</keyword>
<dbReference type="GO" id="GO:0140297">
    <property type="term" value="F:DNA-binding transcription factor binding"/>
    <property type="evidence" value="ECO:0007669"/>
    <property type="project" value="UniProtKB-ARBA"/>
</dbReference>
<keyword evidence="28" id="KW-0010">Activator</keyword>
<evidence type="ECO:0000256" key="41">
    <source>
        <dbReference type="ARBA" id="ARBA00048017"/>
    </source>
</evidence>
<dbReference type="Gene3D" id="1.20.1020.10">
    <property type="entry name" value="TAZ domain"/>
    <property type="match status" value="2"/>
</dbReference>
<dbReference type="GO" id="GO:0005737">
    <property type="term" value="C:cytoplasm"/>
    <property type="evidence" value="ECO:0007669"/>
    <property type="project" value="UniProtKB-SubCell"/>
</dbReference>
<feature type="site" description="Interaction with the cone snail toxin Con-ikot-ikot" evidence="43">
    <location>
        <position position="2884"/>
    </location>
</feature>
<dbReference type="GO" id="GO:0005654">
    <property type="term" value="C:nucleoplasm"/>
    <property type="evidence" value="ECO:0007669"/>
    <property type="project" value="UniProtKB-ARBA"/>
</dbReference>
<keyword evidence="24 45" id="KW-0103">Bromodomain</keyword>
<comment type="catalytic activity">
    <reaction evidence="41">
        <text>L-lysyl-[protein] + acetyl-CoA = N(6)-acetyl-L-lysyl-[protein] + CoA + H(+)</text>
        <dbReference type="Rhea" id="RHEA:45948"/>
        <dbReference type="Rhea" id="RHEA-COMP:9752"/>
        <dbReference type="Rhea" id="RHEA-COMP:10731"/>
        <dbReference type="ChEBI" id="CHEBI:15378"/>
        <dbReference type="ChEBI" id="CHEBI:29969"/>
        <dbReference type="ChEBI" id="CHEBI:57287"/>
        <dbReference type="ChEBI" id="CHEBI:57288"/>
        <dbReference type="ChEBI" id="CHEBI:61930"/>
        <dbReference type="EC" id="2.3.1.48"/>
    </reaction>
</comment>
<dbReference type="InterPro" id="IPR001508">
    <property type="entry name" value="Iono_Glu_rcpt_met"/>
</dbReference>
<comment type="subcellular location">
    <subcellularLocation>
        <location evidence="2">Cytoplasm</location>
    </subcellularLocation>
    <subcellularLocation>
        <location evidence="1">Nucleus</location>
    </subcellularLocation>
    <subcellularLocation>
        <location evidence="38">Postsynaptic cell membrane</location>
        <topology evidence="38">Multi-pass membrane protein</topology>
    </subcellularLocation>
</comment>
<evidence type="ECO:0000256" key="42">
    <source>
        <dbReference type="PIRSR" id="PIRSR601508-1"/>
    </source>
</evidence>
<dbReference type="GO" id="GO:0045944">
    <property type="term" value="P:positive regulation of transcription by RNA polymerase II"/>
    <property type="evidence" value="ECO:0007669"/>
    <property type="project" value="TreeGrafter"/>
</dbReference>
<feature type="domain" description="ZZ-type" evidence="52">
    <location>
        <begin position="1727"/>
        <end position="1775"/>
    </location>
</feature>
<evidence type="ECO:0000259" key="53">
    <source>
        <dbReference type="PROSITE" id="PS50952"/>
    </source>
</evidence>
<dbReference type="SUPFAM" id="SSF81324">
    <property type="entry name" value="Voltage-gated potassium channels"/>
    <property type="match status" value="1"/>
</dbReference>
<dbReference type="InterPro" id="IPR001828">
    <property type="entry name" value="ANF_lig-bd_rcpt"/>
</dbReference>
<feature type="site" description="Interaction with the cone snail toxin Con-ikot-ikot" evidence="43">
    <location>
        <position position="2676"/>
    </location>
</feature>
<feature type="compositionally biased region" description="Low complexity" evidence="48">
    <location>
        <begin position="18"/>
        <end position="28"/>
    </location>
</feature>
<evidence type="ECO:0000256" key="37">
    <source>
        <dbReference type="ARBA" id="ARBA00023315"/>
    </source>
</evidence>
<evidence type="ECO:0000256" key="43">
    <source>
        <dbReference type="PIRSR" id="PIRSR601508-2"/>
    </source>
</evidence>
<evidence type="ECO:0000256" key="11">
    <source>
        <dbReference type="ARBA" id="ARBA00022692"/>
    </source>
</evidence>
<evidence type="ECO:0000256" key="10">
    <source>
        <dbReference type="ARBA" id="ARBA00022679"/>
    </source>
</evidence>
<keyword evidence="27 44" id="KW-1015">Disulfide bond</keyword>
<keyword evidence="4" id="KW-0813">Transport</keyword>
<feature type="region of interest" description="Disordered" evidence="48">
    <location>
        <begin position="1581"/>
        <end position="1640"/>
    </location>
</feature>
<keyword evidence="21" id="KW-0770">Synapse</keyword>
<evidence type="ECO:0000256" key="35">
    <source>
        <dbReference type="ARBA" id="ARBA00023288"/>
    </source>
</evidence>
<sequence length="2967" mass="324606">MADNVLESGPPSAKRPKLSSPALSLSASDGNDFGSLFDLEHDLPDELINSSELALTNGGDAGPFHTSLTGHGGGIGASGQDAAAKHKQLSELLRAGAPVQVGGSTSNSAPSGTSMGMLGGIGVSPTGPQGMHPPGQQQQPGLMQQVGMVGGGTPVSRTAAMMGAQKGPTGQQQQGLMGGQVLNGPPRMGFHGSAGMGNNSNILADTLQQHQQGGQPMGVGGPVGMRPQQPVSLNQMSMMANAGPYGGLYGPSAGQGLPGEGLGPQLQNKPGLPNNMPTQFSGDKKGPPGQGMPGMQQQAGAVGGGSVGGPAAALGGSQAGLNAVGAGPGSTPPTADPEKRKLIQQQLVLLLHAHKCQRREQANGEVRQCNLPHCRTMKNVLNHMTHCQAGKSCQVAHCASSRQIISHWKNCTRHDCPVCLPLKNAGDKRNQQTLLNSAAVSLMNSLGGGGAGSQSNTPNLNPPNQIDPSSIERAYAALGLTYQGNQMQQPSQQQQTNMSNQNLQGQTGMRTLNPTGGNSMGVNGAVGVQPPSQQSPLLPDAMLHNSMNAQSLMNDGVGNLGSMPAATPPSAAGMRKSWHEDITQDLRNHLVHKLVQAIFPTPDPAALKDRRMENLVAYARKVEGDMYESANSRAEYYHLLAEKIYKIQKELEEKRRTRLQKQGMVPGQPGMTPSSLPPGPAGMGQPPMAPGQTPNGPHADLSMIRPAGPNQMVNRMQSPAGMSQFNQMGLQSMGQRSTAPLPPNPQMNQLGMGAARMGQPSVTQLQNQYLPPNQFSSPSSGPVGVNQPGAQPNIPPQNQMSTPPPFPASSPAAHSAPSVPGPGPSMGPANANANCTGPLSNPSSTQTNSFSHCPPVRTNSPSPARSLTPQPHPTPPTIPRSQTPQPQTPKTPQMPPPPSHHPQQQQQALEQQQLPSAMMVNAEKTNQVLQQTLGGGASPAPQAGQNSLIPARNVHAPLQLPQTPRSPKTSLTADGQVSSPASVTGSTDPSSQLTSTDGPTPSQENAKMEINKVEEEEDEGADTQGDGKGKLGKGQSEVKMEVKLEIKKEKPSGDGCKGEPMETPSSSEATASSSEDKKSEVKKEPKEEEGSGSSVTNSSSVAAQSKKKIFKPEELRQALMPTLESLYRQDPESIPFRQPVDPQLLGIPDYFDIVKNPMDLSTIKRKLDTGQYEEPWQYIDDIWLMFNNAWLYNRKTSRVYKYCSKLAEVFESEIDPVMQGLGYCCGRKFEFSPQTLCCYGKQLCTIQRDAAYFSYQNRYHFCEKCFNEIQGESVSLGDDPSQPQTSINKDQFQKKKNDTLDPELLVECTDCGRKMHQICVLHNETIWPSGFVCDSCLKKANKLRKENKYAAKRLPQTKLGNFLETRVNDYLKRQSHPESGEVTIRVVHVSDKVVEVKPGMKSRFVDSGEMAESFPYRMKALFAFEDIDGAEVCFFGMHVQEYGSDCPPPNQRRVYISYLDSVHFFKPRHLRTAVYHEILLGYLEYVKRMGFTTGHIWACPPSEGDDYIFHCHPPDQKIPKPKRLQEWYKKMLDKAVSERIVHDYKDIFKQATEDRLTSAKELPYFEGDFWPNVLEESIKELEQEEEERKKEENSTSNESTDATKGDSKNAKKKNIKKTSKNKSSLSRANKKKPGMPSVSNDLSQKLYATMEKHKEVFFVIRLIAGPTANSLPPITDLDTLMACDLMDGRDAFLTLARDKHLEFSSLRRSKWSSMCMLVELHNQSQDRFVYTCNECKHHVETRFHCTVCEDYDLCITCYNTKGHEHKMDKLGLGLDDDSNNQAAAATQSPGDSRRLSIQRCIQSLVHACQCRNANCSLPSCQKMKRVVQHTKGCKRKTNGGCPICKQLIALCCYHAKHCQENKCPVPFCLNIKQKLRQQQLQHRLQQAQMLRRRMATMQRVGQPAGGPPAGPQVGLPSPGHNGSTAPSTPTSGGTQPPTPQTPTQTMPPVPQQGMCPGNGMQPQQQPGGMPPQHSLHQFQQMANGAAGAGGIMNSTQHQQQMIPHVPQQLQQSGSGSNPQQLQQHPYTSRPPGSSPGHQSQGKPFLGAATPPQHPGGAVMAGQQPPGQPQIQPPVPQQASSGPPPAAVEIALKIQQVADAQRKQSLQKQAAAAGLMPSHPHHQLGQAQQMAVGHPGPAGMVGSQGMPPQGARAHMDQQQGALSGMMVSGGHMQHPPQQGNLQQGQLRPRMQLPQQRMAAPLQNPQQQQQQWAGAAVALAHNQRFPNQINIGGLFMRSTVQEHSAFRFAVQLYNTNQNVTEKPFHLNYNVDNLESSNSFSVTHAFCSQFSRGVYAIFGFYDRKSMNTLTSFCGALHTSFITPSFPIDVDVQFVIQMRPSLKGVVLSLLDHYKWERFVYLYDTDRGFAILQSIMESAVANNWQVTARSVGNIVDPTEYRRIIEEMDRRQEKRFLIDCEVERINLILQQVVTAGKNSRGYHYILANLGFSNLSLDRVFSGGANITGFQIINPDSNIVQQFLQRWERLDEREFPEAKNTPLKYTSALTHDSILVIAEAFRYLRRQRVDVSRRGSAGDCLANPAVPWSQGIDIERALKMVQVQGMTGNIQFDTFGRRSNYSIDVYEMKPKGPRKIGYWNEFEKFVYIMDQQVTNESSSVENRTIVVTTIMEAPYVMYKKNYMQLDGNDRYEGYCVDLASEIAKHVGIKYKLSIVPDGKYGARDPETKTWNGMVGELVYGRADIAVAPLTITLVREEVIDFSKPFMSLGISIMIKKPQKSKPGVFSFLDPLAYEIWMCIVFAYIGVSVVLFLVSRFSPYEWHLDENDEAKDPQGPPDPPNDFGIFNSLWFSLGAFMQQGCDISPRSLSGRIVGGVWWFFTLIIISSYTANLAAFLTVERMVSPIESAEDLAKQTEIAYGTLDSGSTKEFFRRSKIAVYEKMWSYMKSAEPSVFVKTTPDGVSRVRKSKGKFAFLLESTMNEYIEQRKPCDTMKVGGNLDSKGYGVATPKGSALG</sequence>
<feature type="compositionally biased region" description="Low complexity" evidence="48">
    <location>
        <begin position="485"/>
        <end position="504"/>
    </location>
</feature>
<dbReference type="GO" id="GO:0004402">
    <property type="term" value="F:histone acetyltransferase activity"/>
    <property type="evidence" value="ECO:0007669"/>
    <property type="project" value="InterPro"/>
</dbReference>
<feature type="compositionally biased region" description="Low complexity" evidence="48">
    <location>
        <begin position="2054"/>
        <end position="2064"/>
    </location>
</feature>
<keyword evidence="14" id="KW-0677">Repeat</keyword>
<dbReference type="InterPro" id="IPR036427">
    <property type="entry name" value="Bromodomain-like_sf"/>
</dbReference>
<dbReference type="InterPro" id="IPR000433">
    <property type="entry name" value="Znf_ZZ"/>
</dbReference>
<dbReference type="SUPFAM" id="SSF57903">
    <property type="entry name" value="FYVE/PHD zinc finger"/>
    <property type="match status" value="1"/>
</dbReference>
<keyword evidence="20" id="KW-0805">Transcription regulation</keyword>
<evidence type="ECO:0000256" key="23">
    <source>
        <dbReference type="ARBA" id="ARBA00023108"/>
    </source>
</evidence>
<evidence type="ECO:0000256" key="27">
    <source>
        <dbReference type="ARBA" id="ARBA00023157"/>
    </source>
</evidence>
<dbReference type="PROSITE" id="PS01357">
    <property type="entry name" value="ZF_ZZ_1"/>
    <property type="match status" value="1"/>
</dbReference>
<dbReference type="SUPFAM" id="SSF53822">
    <property type="entry name" value="Periplasmic binding protein-like I"/>
    <property type="match status" value="1"/>
</dbReference>
<keyword evidence="36" id="KW-0407">Ion channel</keyword>
<keyword evidence="35" id="KW-0449">Lipoprotein</keyword>
<feature type="compositionally biased region" description="Low complexity" evidence="48">
    <location>
        <begin position="1091"/>
        <end position="1104"/>
    </location>
</feature>
<dbReference type="Gene3D" id="2.10.110.40">
    <property type="match status" value="1"/>
</dbReference>
<evidence type="ECO:0000256" key="22">
    <source>
        <dbReference type="ARBA" id="ARBA00023065"/>
    </source>
</evidence>
<evidence type="ECO:0000256" key="47">
    <source>
        <dbReference type="PROSITE-ProRule" id="PRU00228"/>
    </source>
</evidence>
<evidence type="ECO:0000256" key="36">
    <source>
        <dbReference type="ARBA" id="ARBA00023303"/>
    </source>
</evidence>
<evidence type="ECO:0000256" key="28">
    <source>
        <dbReference type="ARBA" id="ARBA00023159"/>
    </source>
</evidence>
<dbReference type="EC" id="2.3.1.48" evidence="3"/>
<evidence type="ECO:0000256" key="31">
    <source>
        <dbReference type="ARBA" id="ARBA00023180"/>
    </source>
</evidence>
<dbReference type="InterPro" id="IPR013083">
    <property type="entry name" value="Znf_RING/FYVE/PHD"/>
</dbReference>
<keyword evidence="25 49" id="KW-0472">Membrane</keyword>
<evidence type="ECO:0000256" key="48">
    <source>
        <dbReference type="SAM" id="MobiDB-lite"/>
    </source>
</evidence>
<dbReference type="InterPro" id="IPR001320">
    <property type="entry name" value="Iontro_rcpt_C"/>
</dbReference>
<keyword evidence="37" id="KW-0012">Acyltransferase</keyword>
<dbReference type="PANTHER" id="PTHR13808:SF29">
    <property type="entry name" value="HISTONE ACETYLTRANSFERASE P300"/>
    <property type="match status" value="1"/>
</dbReference>
<keyword evidence="11 49" id="KW-0812">Transmembrane</keyword>
<evidence type="ECO:0000256" key="39">
    <source>
        <dbReference type="ARBA" id="ARBA00036634"/>
    </source>
</evidence>
<feature type="compositionally biased region" description="Basic and acidic residues" evidence="48">
    <location>
        <begin position="1074"/>
        <end position="1089"/>
    </location>
</feature>
<dbReference type="Gene3D" id="3.30.40.10">
    <property type="entry name" value="Zinc/RING finger domain, C3HC4 (zinc finger)"/>
    <property type="match status" value="1"/>
</dbReference>
<dbReference type="Gene3D" id="1.10.246.20">
    <property type="entry name" value="Coactivator CBP, KIX domain"/>
    <property type="match status" value="1"/>
</dbReference>
<dbReference type="PROSITE" id="PS00633">
    <property type="entry name" value="BROMODOMAIN_1"/>
    <property type="match status" value="1"/>
</dbReference>
<evidence type="ECO:0000256" key="6">
    <source>
        <dbReference type="ARBA" id="ARBA00022481"/>
    </source>
</evidence>
<dbReference type="GO" id="GO:0022824">
    <property type="term" value="F:transmitter-gated monoatomic ion channel activity"/>
    <property type="evidence" value="ECO:0007669"/>
    <property type="project" value="UniProtKB-ARBA"/>
</dbReference>
<keyword evidence="13" id="KW-0732">Signal</keyword>
<evidence type="ECO:0000313" key="55">
    <source>
        <dbReference type="EMBL" id="SBP11533.1"/>
    </source>
</evidence>
<evidence type="ECO:0000256" key="19">
    <source>
        <dbReference type="ARBA" id="ARBA00022990"/>
    </source>
</evidence>
<feature type="compositionally biased region" description="Low complexity" evidence="48">
    <location>
        <begin position="901"/>
        <end position="915"/>
    </location>
</feature>
<dbReference type="GO" id="GO:0000123">
    <property type="term" value="C:histone acetyltransferase complex"/>
    <property type="evidence" value="ECO:0007669"/>
    <property type="project" value="TreeGrafter"/>
</dbReference>
<evidence type="ECO:0000256" key="45">
    <source>
        <dbReference type="PROSITE-ProRule" id="PRU00035"/>
    </source>
</evidence>
<dbReference type="FunFam" id="3.40.190.10:FF:000666">
    <property type="entry name" value="Glutamate receptor, ionotropic, AMPA 2a"/>
    <property type="match status" value="1"/>
</dbReference>
<feature type="domain" description="TAZ-type" evidence="51">
    <location>
        <begin position="336"/>
        <end position="422"/>
    </location>
</feature>
<feature type="region of interest" description="Disordered" evidence="48">
    <location>
        <begin position="251"/>
        <end position="307"/>
    </location>
</feature>
<comment type="catalytic activity">
    <reaction evidence="40">
        <text>(S)-lactoyl-CoA + L-lysyl-[protein] = N(6)-[(S)-lactoyl]-L-lysyl-[protein] + CoA + H(+)</text>
        <dbReference type="Rhea" id="RHEA:61996"/>
        <dbReference type="Rhea" id="RHEA-COMP:9752"/>
        <dbReference type="Rhea" id="RHEA-COMP:19466"/>
        <dbReference type="ChEBI" id="CHEBI:15378"/>
        <dbReference type="ChEBI" id="CHEBI:29969"/>
        <dbReference type="ChEBI" id="CHEBI:57287"/>
        <dbReference type="ChEBI" id="CHEBI:231527"/>
        <dbReference type="ChEBI" id="CHEBI:231528"/>
    </reaction>
    <physiologicalReaction direction="left-to-right" evidence="40">
        <dbReference type="Rhea" id="RHEA:61997"/>
    </physiologicalReaction>
</comment>
<dbReference type="SUPFAM" id="SSF47040">
    <property type="entry name" value="Kix domain of CBP (creb binding protein)"/>
    <property type="match status" value="1"/>
</dbReference>
<evidence type="ECO:0000256" key="17">
    <source>
        <dbReference type="ARBA" id="ARBA00022843"/>
    </source>
</evidence>
<feature type="non-terminal residue" evidence="55">
    <location>
        <position position="2967"/>
    </location>
</feature>
<dbReference type="CDD" id="cd05495">
    <property type="entry name" value="Bromo_cbp_like"/>
    <property type="match status" value="1"/>
</dbReference>
<dbReference type="PRINTS" id="PR00503">
    <property type="entry name" value="BROMODOMAIN"/>
</dbReference>
<feature type="region of interest" description="Disordered" evidence="48">
    <location>
        <begin position="446"/>
        <end position="468"/>
    </location>
</feature>
<dbReference type="CDD" id="cd02337">
    <property type="entry name" value="ZZ_CBP"/>
    <property type="match status" value="1"/>
</dbReference>
<evidence type="ECO:0000256" key="29">
    <source>
        <dbReference type="ARBA" id="ARBA00023163"/>
    </source>
</evidence>
<evidence type="ECO:0000256" key="26">
    <source>
        <dbReference type="ARBA" id="ARBA00023139"/>
    </source>
</evidence>
<dbReference type="InterPro" id="IPR003101">
    <property type="entry name" value="KIX_dom"/>
</dbReference>
<dbReference type="Pfam" id="PF23570">
    <property type="entry name" value="PHD_P300"/>
    <property type="match status" value="1"/>
</dbReference>
<dbReference type="InterPro" id="IPR036529">
    <property type="entry name" value="KIX_dom_sf"/>
</dbReference>
<feature type="compositionally biased region" description="Polar residues" evidence="48">
    <location>
        <begin position="453"/>
        <end position="468"/>
    </location>
</feature>
<keyword evidence="10" id="KW-0808">Transferase</keyword>
<keyword evidence="34" id="KW-1071">Ligand-gated ion channel</keyword>
<dbReference type="FunFam" id="1.20.1020.10:FF:000001">
    <property type="entry name" value="E1A binding protein p300"/>
    <property type="match status" value="1"/>
</dbReference>
<evidence type="ECO:0000256" key="33">
    <source>
        <dbReference type="ARBA" id="ARBA00023257"/>
    </source>
</evidence>
<dbReference type="GO" id="GO:0007166">
    <property type="term" value="P:cell surface receptor signaling pathway"/>
    <property type="evidence" value="ECO:0007669"/>
    <property type="project" value="UniProtKB-ARBA"/>
</dbReference>
<accession>A0A1A7X0P7</accession>
<proteinExistence type="predicted"/>
<evidence type="ECO:0000256" key="12">
    <source>
        <dbReference type="ARBA" id="ARBA00022723"/>
    </source>
</evidence>
<evidence type="ECO:0000259" key="54">
    <source>
        <dbReference type="PROSITE" id="PS51727"/>
    </source>
</evidence>
<feature type="binding site" evidence="42">
    <location>
        <position position="2878"/>
    </location>
    <ligand>
        <name>L-glutamate</name>
        <dbReference type="ChEBI" id="CHEBI:29985"/>
    </ligand>
</feature>
<dbReference type="PANTHER" id="PTHR13808">
    <property type="entry name" value="CBP/P300-RELATED"/>
    <property type="match status" value="1"/>
</dbReference>
<keyword evidence="23" id="KW-0090">Biological rhythms</keyword>
<feature type="region of interest" description="Disordered" evidence="48">
    <location>
        <begin position="730"/>
        <end position="1107"/>
    </location>
</feature>
<feature type="region of interest" description="Disordered" evidence="48">
    <location>
        <begin position="485"/>
        <end position="519"/>
    </location>
</feature>
<dbReference type="InterPro" id="IPR001487">
    <property type="entry name" value="Bromodomain"/>
</dbReference>
<feature type="region of interest" description="Disordered" evidence="48">
    <location>
        <begin position="1896"/>
        <end position="1974"/>
    </location>
</feature>
<dbReference type="Pfam" id="PF01094">
    <property type="entry name" value="ANF_receptor"/>
    <property type="match status" value="1"/>
</dbReference>
<dbReference type="FunFam" id="3.30.40.10:FF:000034">
    <property type="entry name" value="Histone acetyltransferase p300"/>
    <property type="match status" value="1"/>
</dbReference>
<dbReference type="SMART" id="SM00297">
    <property type="entry name" value="BROMO"/>
    <property type="match status" value="1"/>
</dbReference>
<feature type="region of interest" description="Disordered" evidence="48">
    <location>
        <begin position="1"/>
        <end position="38"/>
    </location>
</feature>
<feature type="compositionally biased region" description="Low complexity" evidence="48">
    <location>
        <begin position="1922"/>
        <end position="1935"/>
    </location>
</feature>
<evidence type="ECO:0000256" key="1">
    <source>
        <dbReference type="ARBA" id="ARBA00004123"/>
    </source>
</evidence>
<evidence type="ECO:0000256" key="44">
    <source>
        <dbReference type="PIRSR" id="PIRSR601508-3"/>
    </source>
</evidence>
<feature type="transmembrane region" description="Helical" evidence="49">
    <location>
        <begin position="2828"/>
        <end position="2850"/>
    </location>
</feature>
<feature type="compositionally biased region" description="Low complexity" evidence="48">
    <location>
        <begin position="809"/>
        <end position="818"/>
    </location>
</feature>
<evidence type="ECO:0000256" key="21">
    <source>
        <dbReference type="ARBA" id="ARBA00023018"/>
    </source>
</evidence>
<keyword evidence="16 46" id="KW-0862">Zinc</keyword>
<dbReference type="FunFam" id="3.40.50.2300:FF:000004">
    <property type="entry name" value="Glutamate receptor, ionotropic, AMPA 2"/>
    <property type="match status" value="1"/>
</dbReference>
<dbReference type="SUPFAM" id="SSF53850">
    <property type="entry name" value="Periplasmic binding protein-like II"/>
    <property type="match status" value="1"/>
</dbReference>
<keyword evidence="17" id="KW-0832">Ubl conjugation</keyword>
<feature type="compositionally biased region" description="Low complexity" evidence="48">
    <location>
        <begin position="1951"/>
        <end position="1972"/>
    </location>
</feature>
<dbReference type="Gene3D" id="1.10.287.70">
    <property type="match status" value="1"/>
</dbReference>
<dbReference type="FunFam" id="1.10.287.70:FF:000067">
    <property type="entry name" value="glutamate receptor 2 isoform X1"/>
    <property type="match status" value="1"/>
</dbReference>
<feature type="domain" description="TAZ-type" evidence="51">
    <location>
        <begin position="1790"/>
        <end position="1871"/>
    </location>
</feature>
<evidence type="ECO:0000256" key="20">
    <source>
        <dbReference type="ARBA" id="ARBA00023015"/>
    </source>
</evidence>
<dbReference type="InterPro" id="IPR013178">
    <property type="entry name" value="Histone_AcTrfase_Rtt109/CBP"/>
</dbReference>
<feature type="domain" description="Bromo" evidence="50">
    <location>
        <begin position="1128"/>
        <end position="1200"/>
    </location>
</feature>
<dbReference type="FunFam" id="3.40.190.10:FF:000001">
    <property type="entry name" value="Glutamate receptor ionotropic, kainate 2"/>
    <property type="match status" value="1"/>
</dbReference>
<dbReference type="CDD" id="cd15802">
    <property type="entry name" value="RING_CBP-p300"/>
    <property type="match status" value="1"/>
</dbReference>
<dbReference type="CDD" id="cd13715">
    <property type="entry name" value="PBP2_iGluR_AMPA"/>
    <property type="match status" value="1"/>
</dbReference>
<dbReference type="Pfam" id="PF08214">
    <property type="entry name" value="HAT_KAT11"/>
    <property type="match status" value="1"/>
</dbReference>
<keyword evidence="33" id="KW-0628">Postsynaptic cell membrane</keyword>
<reference evidence="55" key="1">
    <citation type="submission" date="2016-05" db="EMBL/GenBank/DDBJ databases">
        <authorList>
            <person name="Lavstsen T."/>
            <person name="Jespersen J.S."/>
        </authorList>
    </citation>
    <scope>NUCLEOTIDE SEQUENCE</scope>
    <source>
        <tissue evidence="55">Brain</tissue>
    </source>
</reference>
<dbReference type="Pfam" id="PF06001">
    <property type="entry name" value="RING_CBP-p300"/>
    <property type="match status" value="1"/>
</dbReference>
<keyword evidence="29" id="KW-0804">Transcription</keyword>
<feature type="domain" description="KIX" evidence="53">
    <location>
        <begin position="573"/>
        <end position="652"/>
    </location>
</feature>
<dbReference type="GO" id="GO:0005667">
    <property type="term" value="C:transcription regulator complex"/>
    <property type="evidence" value="ECO:0007669"/>
    <property type="project" value="TreeGrafter"/>
</dbReference>
<comment type="catalytic activity">
    <reaction evidence="39">
        <text>Ca(2+)(in) = Ca(2+)(out)</text>
        <dbReference type="Rhea" id="RHEA:29671"/>
        <dbReference type="ChEBI" id="CHEBI:29108"/>
    </reaction>
</comment>
<dbReference type="Gene3D" id="1.20.920.10">
    <property type="entry name" value="Bromodomain-like"/>
    <property type="match status" value="1"/>
</dbReference>
<dbReference type="Pfam" id="PF02135">
    <property type="entry name" value="zf-TAZ"/>
    <property type="match status" value="2"/>
</dbReference>
<evidence type="ECO:0000259" key="52">
    <source>
        <dbReference type="PROSITE" id="PS50135"/>
    </source>
</evidence>
<dbReference type="PROSITE" id="PS50135">
    <property type="entry name" value="ZF_ZZ_2"/>
    <property type="match status" value="1"/>
</dbReference>
<feature type="zinc finger region" description="TAZ-type" evidence="46">
    <location>
        <begin position="1790"/>
        <end position="1871"/>
    </location>
</feature>